<feature type="domain" description="AP2/ERF" evidence="4">
    <location>
        <begin position="162"/>
        <end position="218"/>
    </location>
</feature>
<protein>
    <submittedName>
        <fullName evidence="5">Putative Numod4 motif family protein</fullName>
    </submittedName>
</protein>
<accession>A0A2U3LNW5</accession>
<dbReference type="GO" id="GO:0003677">
    <property type="term" value="F:DNA binding"/>
    <property type="evidence" value="ECO:0007669"/>
    <property type="project" value="UniProtKB-KW"/>
</dbReference>
<dbReference type="SUPFAM" id="SSF54171">
    <property type="entry name" value="DNA-binding domain"/>
    <property type="match status" value="1"/>
</dbReference>
<evidence type="ECO:0000256" key="2">
    <source>
        <dbReference type="ARBA" id="ARBA00023125"/>
    </source>
</evidence>
<dbReference type="PROSITE" id="PS51032">
    <property type="entry name" value="AP2_ERF"/>
    <property type="match status" value="1"/>
</dbReference>
<name>A0A2U3LNW5_9FIRM</name>
<organism evidence="5 6">
    <name type="scientific">Candidatus Desulfosporosinus infrequens</name>
    <dbReference type="NCBI Taxonomy" id="2043169"/>
    <lineage>
        <taxon>Bacteria</taxon>
        <taxon>Bacillati</taxon>
        <taxon>Bacillota</taxon>
        <taxon>Clostridia</taxon>
        <taxon>Eubacteriales</taxon>
        <taxon>Desulfitobacteriaceae</taxon>
        <taxon>Desulfosporosinus</taxon>
    </lineage>
</organism>
<keyword evidence="3" id="KW-0804">Transcription</keyword>
<proteinExistence type="predicted"/>
<evidence type="ECO:0000313" key="6">
    <source>
        <dbReference type="Proteomes" id="UP000238916"/>
    </source>
</evidence>
<dbReference type="InterPro" id="IPR001471">
    <property type="entry name" value="AP2/ERF_dom"/>
</dbReference>
<sequence length="241" mass="27907">MPRKIDLTGMKFGRLVVLKELPEKRGKNIVWLCECECGRLKKVSGNSLREKSTVSCGDCPVNKYFEKDGYMIGLTSKCEEFYFNKADFDLIKQYAWYLKDNYPSSNVNGKLKKMHRLIMPETKEIDHINGIPYDNRRENLRSVNHSQNMMNKRKAKNPKSSIYKGVSWHKQGGKWTANIAFNRNQIYLGCFTSEKEAALIYNKAASFYFGEYARLNVIQSSPVYHACLPHAHEKELIESLI</sequence>
<dbReference type="Gene3D" id="3.90.75.20">
    <property type="match status" value="1"/>
</dbReference>
<reference evidence="6" key="1">
    <citation type="submission" date="2018-02" db="EMBL/GenBank/DDBJ databases">
        <authorList>
            <person name="Hausmann B."/>
        </authorList>
    </citation>
    <scope>NUCLEOTIDE SEQUENCE [LARGE SCALE GENOMIC DNA]</scope>
    <source>
        <strain evidence="6">Peat soil MAG SbF1</strain>
    </source>
</reference>
<keyword evidence="1" id="KW-0805">Transcription regulation</keyword>
<dbReference type="AlphaFoldDB" id="A0A2U3LNW5"/>
<dbReference type="SMART" id="SM00380">
    <property type="entry name" value="AP2"/>
    <property type="match status" value="1"/>
</dbReference>
<keyword evidence="2" id="KW-0238">DNA-binding</keyword>
<dbReference type="GO" id="GO:0003700">
    <property type="term" value="F:DNA-binding transcription factor activity"/>
    <property type="evidence" value="ECO:0007669"/>
    <property type="project" value="InterPro"/>
</dbReference>
<evidence type="ECO:0000256" key="3">
    <source>
        <dbReference type="ARBA" id="ARBA00023163"/>
    </source>
</evidence>
<dbReference type="InterPro" id="IPR003615">
    <property type="entry name" value="HNH_nuc"/>
</dbReference>
<dbReference type="Proteomes" id="UP000238916">
    <property type="component" value="Unassembled WGS sequence"/>
</dbReference>
<dbReference type="SUPFAM" id="SSF54060">
    <property type="entry name" value="His-Me finger endonucleases"/>
    <property type="match status" value="1"/>
</dbReference>
<evidence type="ECO:0000313" key="5">
    <source>
        <dbReference type="EMBL" id="SPF53526.1"/>
    </source>
</evidence>
<dbReference type="EMBL" id="OMOF01000638">
    <property type="protein sequence ID" value="SPF53526.1"/>
    <property type="molecule type" value="Genomic_DNA"/>
</dbReference>
<gene>
    <name evidence="5" type="ORF">SBF1_6730002</name>
</gene>
<dbReference type="OrthoDB" id="552713at2"/>
<dbReference type="InterPro" id="IPR036955">
    <property type="entry name" value="AP2/ERF_dom_sf"/>
</dbReference>
<dbReference type="InterPro" id="IPR044925">
    <property type="entry name" value="His-Me_finger_sf"/>
</dbReference>
<dbReference type="Gene3D" id="3.30.730.10">
    <property type="entry name" value="AP2/ERF domain"/>
    <property type="match status" value="1"/>
</dbReference>
<dbReference type="Pfam" id="PF13392">
    <property type="entry name" value="HNH_3"/>
    <property type="match status" value="1"/>
</dbReference>
<evidence type="ECO:0000259" key="4">
    <source>
        <dbReference type="PROSITE" id="PS51032"/>
    </source>
</evidence>
<evidence type="ECO:0000256" key="1">
    <source>
        <dbReference type="ARBA" id="ARBA00023015"/>
    </source>
</evidence>
<dbReference type="InterPro" id="IPR016177">
    <property type="entry name" value="DNA-bd_dom_sf"/>
</dbReference>